<dbReference type="PANTHER" id="PTHR11946:SF111">
    <property type="entry name" value="VALINE--TRNA LIGASE"/>
    <property type="match status" value="1"/>
</dbReference>
<comment type="similarity">
    <text evidence="1 9">Belongs to the class-I aminoacyl-tRNA synthetase family.</text>
</comment>
<evidence type="ECO:0000256" key="9">
    <source>
        <dbReference type="RuleBase" id="RU363035"/>
    </source>
</evidence>
<keyword evidence="13" id="KW-1185">Reference proteome</keyword>
<dbReference type="CDD" id="cd07962">
    <property type="entry name" value="Anticodon_Ia_Val"/>
    <property type="match status" value="1"/>
</dbReference>
<dbReference type="GO" id="GO:0004832">
    <property type="term" value="F:valine-tRNA ligase activity"/>
    <property type="evidence" value="ECO:0007669"/>
    <property type="project" value="UniProtKB-EC"/>
</dbReference>
<name>A0A7E4UYJ0_PANRE</name>
<dbReference type="InterPro" id="IPR013155">
    <property type="entry name" value="M/V/L/I-tRNA-synth_anticd-bd"/>
</dbReference>
<protein>
    <recommendedName>
        <fullName evidence="2">valine--tRNA ligase</fullName>
        <ecNumber evidence="2">6.1.1.9</ecNumber>
    </recommendedName>
    <alternativeName>
        <fullName evidence="8">Valyl-tRNA synthetase</fullName>
    </alternativeName>
</protein>
<keyword evidence="6 9" id="KW-0648">Protein biosynthesis</keyword>
<dbReference type="InterPro" id="IPR009008">
    <property type="entry name" value="Val/Leu/Ile-tRNA-synth_edit"/>
</dbReference>
<dbReference type="Gene3D" id="3.40.50.620">
    <property type="entry name" value="HUPs"/>
    <property type="match status" value="2"/>
</dbReference>
<dbReference type="PROSITE" id="PS00178">
    <property type="entry name" value="AA_TRNA_LIGASE_I"/>
    <property type="match status" value="1"/>
</dbReference>
<keyword evidence="7 9" id="KW-0030">Aminoacyl-tRNA synthetase</keyword>
<dbReference type="InterPro" id="IPR033705">
    <property type="entry name" value="Anticodon_Ia_Val"/>
</dbReference>
<dbReference type="Pfam" id="PF08264">
    <property type="entry name" value="Anticodon_1"/>
    <property type="match status" value="1"/>
</dbReference>
<reference evidence="14" key="2">
    <citation type="submission" date="2020-10" db="UniProtKB">
        <authorList>
            <consortium name="WormBaseParasite"/>
        </authorList>
    </citation>
    <scope>IDENTIFICATION</scope>
</reference>
<evidence type="ECO:0000256" key="8">
    <source>
        <dbReference type="ARBA" id="ARBA00029936"/>
    </source>
</evidence>
<evidence type="ECO:0000256" key="6">
    <source>
        <dbReference type="ARBA" id="ARBA00022917"/>
    </source>
</evidence>
<evidence type="ECO:0000256" key="3">
    <source>
        <dbReference type="ARBA" id="ARBA00022598"/>
    </source>
</evidence>
<evidence type="ECO:0000313" key="14">
    <source>
        <dbReference type="WBParaSite" id="Pan_g14371.t1"/>
    </source>
</evidence>
<dbReference type="SUPFAM" id="SSF50677">
    <property type="entry name" value="ValRS/IleRS/LeuRS editing domain"/>
    <property type="match status" value="1"/>
</dbReference>
<evidence type="ECO:0000259" key="12">
    <source>
        <dbReference type="Pfam" id="PF08264"/>
    </source>
</evidence>
<dbReference type="InterPro" id="IPR002303">
    <property type="entry name" value="Valyl-tRNA_ligase"/>
</dbReference>
<dbReference type="GO" id="GO:0005524">
    <property type="term" value="F:ATP binding"/>
    <property type="evidence" value="ECO:0007669"/>
    <property type="project" value="UniProtKB-KW"/>
</dbReference>
<dbReference type="Pfam" id="PF00133">
    <property type="entry name" value="tRNA-synt_1"/>
    <property type="match status" value="2"/>
</dbReference>
<proteinExistence type="inferred from homology"/>
<dbReference type="Proteomes" id="UP000492821">
    <property type="component" value="Unassembled WGS sequence"/>
</dbReference>
<feature type="domain" description="Aminoacyl-tRNA synthetase class Ia" evidence="11">
    <location>
        <begin position="460"/>
        <end position="609"/>
    </location>
</feature>
<keyword evidence="5 9" id="KW-0067">ATP-binding</keyword>
<evidence type="ECO:0000256" key="7">
    <source>
        <dbReference type="ARBA" id="ARBA00023146"/>
    </source>
</evidence>
<evidence type="ECO:0000256" key="4">
    <source>
        <dbReference type="ARBA" id="ARBA00022741"/>
    </source>
</evidence>
<reference evidence="13" key="1">
    <citation type="journal article" date="2013" name="Genetics">
        <title>The draft genome and transcriptome of Panagrellus redivivus are shaped by the harsh demands of a free-living lifestyle.</title>
        <authorList>
            <person name="Srinivasan J."/>
            <person name="Dillman A.R."/>
            <person name="Macchietto M.G."/>
            <person name="Heikkinen L."/>
            <person name="Lakso M."/>
            <person name="Fracchia K.M."/>
            <person name="Antoshechkin I."/>
            <person name="Mortazavi A."/>
            <person name="Wong G."/>
            <person name="Sternberg P.W."/>
        </authorList>
    </citation>
    <scope>NUCLEOTIDE SEQUENCE [LARGE SCALE GENOMIC DNA]</scope>
    <source>
        <strain evidence="13">MT8872</strain>
    </source>
</reference>
<dbReference type="GO" id="GO:0005829">
    <property type="term" value="C:cytosol"/>
    <property type="evidence" value="ECO:0007669"/>
    <property type="project" value="TreeGrafter"/>
</dbReference>
<evidence type="ECO:0000256" key="5">
    <source>
        <dbReference type="ARBA" id="ARBA00022840"/>
    </source>
</evidence>
<keyword evidence="3 9" id="KW-0436">Ligase</keyword>
<accession>A0A7E4UYJ0</accession>
<dbReference type="InterPro" id="IPR009080">
    <property type="entry name" value="tRNAsynth_Ia_anticodon-bd"/>
</dbReference>
<sequence>MRVSLHRRSGFSVDTVVRSYREGSGKRPRIAAGGEPFRMILPPPNVTGNLHLGHASTVVIQDAICRYQRHLGRDVTWFPGFDHAGIATQTVVERKLFKEKGLLRADMDKDEFLRHCNEWKDSRIASITSQLQRTGASLAEDQSYYTMDERFSEAVTHAFCQLHSDGLIFRDKRIINWCSTLRSAISDQEVDFISIEGRQGVPFTINGRQRHIEFGALHLVRYALVDPIPGEKVYVEVATTRPETLFADMALAINPNDPNNSKYIGRRVKHPLTGTILPIIADEGVKLDKGTGLLKVTPSHDFLDYTIAKRHPEVFKDDYLSCIDESGFLINANSFNSQHRLAARENVVSALAEQNVYGGFMEQPTAQIPVCSRTGDFIEPKLHDQWFLDCQQLNATILDDINNGRISIFPEGNIQKLVDWLSYSEPWCLSRQLAWGHQIPAFKKADGSWVVSATPVPDSERDSDVLDTWFSSALIPLIVNGWPNKDVKFTSPPLNLMETGHDIIGFWVARMLILCRHLGGVLPFDKILLHGLIRDSNGRKMSKSLGNVIDPLDVIDGISLSSMVERLRESNLDPKEIVTAEKDLKTRFPEGMKAAGPDGLRFALLRHDLFSEDVNASIATTAQEGLKFCNKLWNLDKYAEIVYSKVDLSSVTDPPLAIADQWIISRLRSTLERVYDLMDAKNDCATAAPHLAFGCLKDFLLQDLCDVYLETTKSAINDDNSPDVITRRNAIAFTLQRVLSVSFTVLEPFMPFVSTYLGQKQPGDIFNAINVFDEAANLPKNTEAEQNMAFTLAVVSAVRSIRAALDLPRRFRLIGSLQSETSNAVDVVLEELVNLQLDSSLDAEHSMPVAVPGRDAVLYVQIEESQREDLIARLNQQVDRALHREELLQRTLDKSVQMLQQIEANEKSKPPAIQKAVRRVRQTESSLDSAKNEVTRLRKIVDQIN</sequence>
<evidence type="ECO:0000313" key="13">
    <source>
        <dbReference type="Proteomes" id="UP000492821"/>
    </source>
</evidence>
<dbReference type="SUPFAM" id="SSF47323">
    <property type="entry name" value="Anticodon-binding domain of a subclass of class I aminoacyl-tRNA synthetases"/>
    <property type="match status" value="1"/>
</dbReference>
<feature type="domain" description="Aminoacyl-tRNA synthetase class Ia" evidence="11">
    <location>
        <begin position="35"/>
        <end position="451"/>
    </location>
</feature>
<dbReference type="Gene3D" id="1.10.730.10">
    <property type="entry name" value="Isoleucyl-tRNA Synthetase, Domain 1"/>
    <property type="match status" value="1"/>
</dbReference>
<feature type="domain" description="Methionyl/Valyl/Leucyl/Isoleucyl-tRNA synthetase anticodon-binding" evidence="12">
    <location>
        <begin position="660"/>
        <end position="810"/>
    </location>
</feature>
<evidence type="ECO:0000256" key="10">
    <source>
        <dbReference type="SAM" id="MobiDB-lite"/>
    </source>
</evidence>
<dbReference type="GO" id="GO:0006438">
    <property type="term" value="P:valyl-tRNA aminoacylation"/>
    <property type="evidence" value="ECO:0007669"/>
    <property type="project" value="InterPro"/>
</dbReference>
<dbReference type="Gene3D" id="3.90.740.10">
    <property type="entry name" value="Valyl/Leucyl/Isoleucyl-tRNA synthetase, editing domain"/>
    <property type="match status" value="1"/>
</dbReference>
<organism evidence="13 14">
    <name type="scientific">Panagrellus redivivus</name>
    <name type="common">Microworm</name>
    <dbReference type="NCBI Taxonomy" id="6233"/>
    <lineage>
        <taxon>Eukaryota</taxon>
        <taxon>Metazoa</taxon>
        <taxon>Ecdysozoa</taxon>
        <taxon>Nematoda</taxon>
        <taxon>Chromadorea</taxon>
        <taxon>Rhabditida</taxon>
        <taxon>Tylenchina</taxon>
        <taxon>Panagrolaimomorpha</taxon>
        <taxon>Panagrolaimoidea</taxon>
        <taxon>Panagrolaimidae</taxon>
        <taxon>Panagrellus</taxon>
    </lineage>
</organism>
<feature type="region of interest" description="Disordered" evidence="10">
    <location>
        <begin position="904"/>
        <end position="928"/>
    </location>
</feature>
<evidence type="ECO:0000256" key="2">
    <source>
        <dbReference type="ARBA" id="ARBA00013169"/>
    </source>
</evidence>
<dbReference type="InterPro" id="IPR001412">
    <property type="entry name" value="aa-tRNA-synth_I_CS"/>
</dbReference>
<dbReference type="NCBIfam" id="TIGR00422">
    <property type="entry name" value="valS"/>
    <property type="match status" value="1"/>
</dbReference>
<dbReference type="PRINTS" id="PR00986">
    <property type="entry name" value="TRNASYNTHVAL"/>
</dbReference>
<dbReference type="WBParaSite" id="Pan_g14371.t1">
    <property type="protein sequence ID" value="Pan_g14371.t1"/>
    <property type="gene ID" value="Pan_g14371"/>
</dbReference>
<dbReference type="InterPro" id="IPR002300">
    <property type="entry name" value="aa-tRNA-synth_Ia"/>
</dbReference>
<dbReference type="PANTHER" id="PTHR11946">
    <property type="entry name" value="VALYL-TRNA SYNTHETASES"/>
    <property type="match status" value="1"/>
</dbReference>
<dbReference type="SUPFAM" id="SSF52374">
    <property type="entry name" value="Nucleotidylyl transferase"/>
    <property type="match status" value="1"/>
</dbReference>
<dbReference type="InterPro" id="IPR014729">
    <property type="entry name" value="Rossmann-like_a/b/a_fold"/>
</dbReference>
<dbReference type="AlphaFoldDB" id="A0A7E4UYJ0"/>
<evidence type="ECO:0000259" key="11">
    <source>
        <dbReference type="Pfam" id="PF00133"/>
    </source>
</evidence>
<keyword evidence="4 9" id="KW-0547">Nucleotide-binding</keyword>
<evidence type="ECO:0000256" key="1">
    <source>
        <dbReference type="ARBA" id="ARBA00005594"/>
    </source>
</evidence>
<dbReference type="EC" id="6.1.1.9" evidence="2"/>
<dbReference type="GO" id="GO:0002161">
    <property type="term" value="F:aminoacyl-tRNA deacylase activity"/>
    <property type="evidence" value="ECO:0007669"/>
    <property type="project" value="InterPro"/>
</dbReference>